<comment type="subcellular location">
    <subcellularLocation>
        <location evidence="2">Nucleus membrane</location>
    </subcellularLocation>
    <subcellularLocation>
        <location evidence="3">Nucleus</location>
        <location evidence="3">Nuclear pore complex</location>
    </subcellularLocation>
</comment>
<reference evidence="23" key="1">
    <citation type="submission" date="2019-09" db="EMBL/GenBank/DDBJ databases">
        <title>Bird 10,000 Genomes (B10K) Project - Family phase.</title>
        <authorList>
            <person name="Zhang G."/>
        </authorList>
    </citation>
    <scope>NUCLEOTIDE SEQUENCE</scope>
    <source>
        <strain evidence="23">B10K-DU-001-08</strain>
        <tissue evidence="23">Muscle</tissue>
    </source>
</reference>
<feature type="compositionally biased region" description="Low complexity" evidence="21">
    <location>
        <begin position="1123"/>
        <end position="1159"/>
    </location>
</feature>
<feature type="domain" description="RanBP2-type" evidence="22">
    <location>
        <begin position="675"/>
        <end position="704"/>
    </location>
</feature>
<feature type="compositionally biased region" description="Basic and acidic residues" evidence="21">
    <location>
        <begin position="1009"/>
        <end position="1019"/>
    </location>
</feature>
<feature type="compositionally biased region" description="Basic and acidic residues" evidence="21">
    <location>
        <begin position="919"/>
        <end position="930"/>
    </location>
</feature>
<dbReference type="SUPFAM" id="SSF90209">
    <property type="entry name" value="Ran binding protein zinc finger-like"/>
    <property type="match status" value="3"/>
</dbReference>
<dbReference type="InterPro" id="IPR026054">
    <property type="entry name" value="Nucleoporin"/>
</dbReference>
<keyword evidence="12" id="KW-0238">DNA-binding</keyword>
<dbReference type="Proteomes" id="UP000613066">
    <property type="component" value="Unassembled WGS sequence"/>
</dbReference>
<evidence type="ECO:0000256" key="11">
    <source>
        <dbReference type="ARBA" id="ARBA00023010"/>
    </source>
</evidence>
<keyword evidence="11" id="KW-0811">Translocation</keyword>
<evidence type="ECO:0000256" key="1">
    <source>
        <dbReference type="ARBA" id="ARBA00001947"/>
    </source>
</evidence>
<evidence type="ECO:0000256" key="20">
    <source>
        <dbReference type="PROSITE-ProRule" id="PRU00322"/>
    </source>
</evidence>
<comment type="similarity">
    <text evidence="16">Belongs to the NUP153 family.</text>
</comment>
<dbReference type="GO" id="GO:0006405">
    <property type="term" value="P:RNA export from nucleus"/>
    <property type="evidence" value="ECO:0007669"/>
    <property type="project" value="TreeGrafter"/>
</dbReference>
<keyword evidence="6" id="KW-0677">Repeat</keyword>
<evidence type="ECO:0000259" key="22">
    <source>
        <dbReference type="PROSITE" id="PS50199"/>
    </source>
</evidence>
<dbReference type="GO" id="GO:0003677">
    <property type="term" value="F:DNA binding"/>
    <property type="evidence" value="ECO:0007669"/>
    <property type="project" value="UniProtKB-KW"/>
</dbReference>
<keyword evidence="4" id="KW-0813">Transport</keyword>
<keyword evidence="7 20" id="KW-0863">Zinc-finger</keyword>
<dbReference type="OrthoDB" id="9120250at2759"/>
<dbReference type="Pfam" id="PF00641">
    <property type="entry name" value="Zn_ribbon_RanBP"/>
    <property type="match status" value="3"/>
</dbReference>
<evidence type="ECO:0000256" key="12">
    <source>
        <dbReference type="ARBA" id="ARBA00023125"/>
    </source>
</evidence>
<keyword evidence="9" id="KW-0862">Zinc</keyword>
<keyword evidence="5" id="KW-0479">Metal-binding</keyword>
<feature type="region of interest" description="Disordered" evidence="21">
    <location>
        <begin position="1059"/>
        <end position="1168"/>
    </location>
</feature>
<feature type="non-terminal residue" evidence="23">
    <location>
        <position position="1"/>
    </location>
</feature>
<feature type="region of interest" description="Disordered" evidence="21">
    <location>
        <begin position="131"/>
        <end position="156"/>
    </location>
</feature>
<evidence type="ECO:0000256" key="21">
    <source>
        <dbReference type="SAM" id="MobiDB-lite"/>
    </source>
</evidence>
<accession>A0A851PDB8</accession>
<feature type="compositionally biased region" description="Basic and acidic residues" evidence="21">
    <location>
        <begin position="1077"/>
        <end position="1086"/>
    </location>
</feature>
<keyword evidence="15" id="KW-0539">Nucleus</keyword>
<dbReference type="Pfam" id="PF08604">
    <property type="entry name" value="Nup153"/>
    <property type="match status" value="1"/>
</dbReference>
<dbReference type="InterPro" id="IPR001876">
    <property type="entry name" value="Znf_RanBP2"/>
</dbReference>
<sequence>GIISRMTESVKNIVPAWLQKYFNKSEDECVDINESANQEENPVNYHNDYADEDAIMIDGRVTPEPARINMEEPSTSRSALNFSVVLTRPSLHRSHLNCTTLDSTVPPCQPSTSSALGIGSPGLSLVKEIKDSTSQHDDDNISTTSGFSSRASDKDIAVSKNTSAPLLWSTEAERSHSLSQHSAASSKKPAFNLSAFGALSPSLGNTSVFKTSQLGDSPFYPGKTTYGGAAAAARQTKVRIAPYQTPVRRQMKAKQANVQSYGVTSSTARRILQSLEKMSSPLADAKRIPSSVSSPLSSPVDRSVLDITGFHSTRKQMESQHPPVQKLVTPKAISLSVSRTQYFKPSLTPSTDCSKIHQRVDAKHKVSTCVKSRDLLGRSNLTYPKFSSPASNGLSSGVSGGGKMRRERGVHYVSKPGQEQQEVEEPVLPKISLPISTASLSPFNFSFLASSAVSSPPSTVSTSVVNKVQPTSNVGSPVFRFSSPIVKSTETEVLPPLSQMGFTFSVPVVKSAELSGSSDTPVTSLLTLDTTTVNSISNKKEEKEEYDGPFKPAKVLKEGSVLDILKNPGFTSVKTHSSASAQPITSAVVYTRPAISSFSAGKESSKQPSSYWQSDPCDPCLQNKATDSKCVTCQAAKVSTAESTKQTISSSPSGSSKAAAPPAGVLGFGDKFKTAPGTWDCDTCLVQNKPEATKCVACETPKPGTGVMPALALPVVTDSSVTVTSSSSSTDTTVTLGFGDKFKKPKGSWDCATCFVSNKAEDSKCVACQSEKPGSSVPVTSSSVSAFSAPSGEFLDLDKFKKPEGSWDCEVCLVQNKAEATKCVACESAKPGTKAEFKGFGTSAVSTSAALPSFTFGVQSSSSESSHTLGSTGGFKFGEQGGFKFGIASESASSNTAAGGFKFPSSSGNFKFGVSSSDSKSEESKKEDKSNSFTFGLPSTSSPAPSTFQFGTASLGQQEKKEEPAMGGFSFGTSSTSSIATNENKTRVSGFAFGSAAENEVVPASFAFKKSEEKKDEAPSAKGGFSFGSVESAPASQFVLGRTEEKQDSVTSAAPLVFGKKADTEESKPQPVFSVGKSEHTKEESTAKPMFNFSFVKPSEKETEQAKPAFSFGAQTSTSDQGAAKPSFSFLSSSSSSAAVPATSANSSSVFGSVTSSSNPAPVPAPFVFGQASNTVSSSAFGNSAESAASQSFGFSQESKPATTSSNTSAAVAPFVFGSGASSSNAANSGFTFGATATSSSTGSSSSFVFGSGTSAPAAGPAFGASQPPAFGQSQGSGQPNAPSFGSLSTTLFSAGSQPAPPAFGSVTSSTQPPVFGQQASQQPGFGSGTSSAGPVFQFGSNTSNFNFSNNPGVFTFGANPPAPTAPVQPSGSSGFSFSQPPAFTVGTNGKNVFSVSGPSVSGRKIKTAVRRRK</sequence>
<evidence type="ECO:0000256" key="10">
    <source>
        <dbReference type="ARBA" id="ARBA00022927"/>
    </source>
</evidence>
<evidence type="ECO:0000256" key="5">
    <source>
        <dbReference type="ARBA" id="ARBA00022723"/>
    </source>
</evidence>
<evidence type="ECO:0000313" key="24">
    <source>
        <dbReference type="Proteomes" id="UP000613066"/>
    </source>
</evidence>
<dbReference type="PROSITE" id="PS01358">
    <property type="entry name" value="ZF_RANBP2_1"/>
    <property type="match status" value="3"/>
</dbReference>
<keyword evidence="13" id="KW-0906">Nuclear pore complex</keyword>
<protein>
    <recommendedName>
        <fullName evidence="17">Nuclear pore complex protein Nup153</fullName>
    </recommendedName>
    <alternativeName>
        <fullName evidence="19">153 kDa nucleoporin</fullName>
    </alternativeName>
    <alternativeName>
        <fullName evidence="18">Nucleoporin Nup153</fullName>
    </alternativeName>
</protein>
<dbReference type="InterPro" id="IPR018892">
    <property type="entry name" value="Retro-transposon_transp_CS"/>
</dbReference>
<evidence type="ECO:0000256" key="14">
    <source>
        <dbReference type="ARBA" id="ARBA00023136"/>
    </source>
</evidence>
<evidence type="ECO:0000256" key="13">
    <source>
        <dbReference type="ARBA" id="ARBA00023132"/>
    </source>
</evidence>
<feature type="region of interest" description="Disordered" evidence="21">
    <location>
        <begin position="914"/>
        <end position="950"/>
    </location>
</feature>
<dbReference type="EMBL" id="WBMW01005868">
    <property type="protein sequence ID" value="NXC50077.1"/>
    <property type="molecule type" value="Genomic_DNA"/>
</dbReference>
<evidence type="ECO:0000256" key="9">
    <source>
        <dbReference type="ARBA" id="ARBA00022833"/>
    </source>
</evidence>
<dbReference type="GO" id="GO:0006606">
    <property type="term" value="P:protein import into nucleus"/>
    <property type="evidence" value="ECO:0007669"/>
    <property type="project" value="TreeGrafter"/>
</dbReference>
<dbReference type="GO" id="GO:0008270">
    <property type="term" value="F:zinc ion binding"/>
    <property type="evidence" value="ECO:0007669"/>
    <property type="project" value="UniProtKB-KW"/>
</dbReference>
<evidence type="ECO:0000256" key="18">
    <source>
        <dbReference type="ARBA" id="ARBA00078197"/>
    </source>
</evidence>
<feature type="compositionally biased region" description="Polar residues" evidence="21">
    <location>
        <begin position="931"/>
        <end position="950"/>
    </location>
</feature>
<feature type="compositionally biased region" description="Low complexity" evidence="21">
    <location>
        <begin position="1260"/>
        <end position="1272"/>
    </location>
</feature>
<feature type="region of interest" description="Disordered" evidence="21">
    <location>
        <begin position="1009"/>
        <end position="1029"/>
    </location>
</feature>
<dbReference type="PANTHER" id="PTHR23193">
    <property type="entry name" value="NUCLEAR PORE COMPLEX PROTEIN NUP"/>
    <property type="match status" value="1"/>
</dbReference>
<gene>
    <name evidence="23" type="primary">Nup153</name>
    <name evidence="23" type="ORF">PENPIL_R13359</name>
</gene>
<dbReference type="GO" id="GO:0017056">
    <property type="term" value="F:structural constituent of nuclear pore"/>
    <property type="evidence" value="ECO:0007669"/>
    <property type="project" value="TreeGrafter"/>
</dbReference>
<evidence type="ECO:0000313" key="23">
    <source>
        <dbReference type="EMBL" id="NXC50077.1"/>
    </source>
</evidence>
<evidence type="ECO:0000256" key="4">
    <source>
        <dbReference type="ARBA" id="ARBA00022448"/>
    </source>
</evidence>
<dbReference type="FunFam" id="4.10.1060.10:FF:000001">
    <property type="entry name" value="Nuclear pore complex protein Nup153"/>
    <property type="match status" value="3"/>
</dbReference>
<evidence type="ECO:0000256" key="19">
    <source>
        <dbReference type="ARBA" id="ARBA00079437"/>
    </source>
</evidence>
<dbReference type="GO" id="GO:0008139">
    <property type="term" value="F:nuclear localization sequence binding"/>
    <property type="evidence" value="ECO:0007669"/>
    <property type="project" value="TreeGrafter"/>
</dbReference>
<evidence type="ECO:0000256" key="17">
    <source>
        <dbReference type="ARBA" id="ARBA00068609"/>
    </source>
</evidence>
<comment type="caution">
    <text evidence="23">The sequence shown here is derived from an EMBL/GenBank/DDBJ whole genome shotgun (WGS) entry which is preliminary data.</text>
</comment>
<dbReference type="PROSITE" id="PS50199">
    <property type="entry name" value="ZF_RANBP2_2"/>
    <property type="match status" value="3"/>
</dbReference>
<evidence type="ECO:0000256" key="2">
    <source>
        <dbReference type="ARBA" id="ARBA00004126"/>
    </source>
</evidence>
<keyword evidence="14" id="KW-0472">Membrane</keyword>
<evidence type="ECO:0000256" key="8">
    <source>
        <dbReference type="ARBA" id="ARBA00022816"/>
    </source>
</evidence>
<comment type="cofactor">
    <cofactor evidence="1">
        <name>Zn(2+)</name>
        <dbReference type="ChEBI" id="CHEBI:29105"/>
    </cofactor>
</comment>
<evidence type="ECO:0000256" key="3">
    <source>
        <dbReference type="ARBA" id="ARBA00004567"/>
    </source>
</evidence>
<dbReference type="InterPro" id="IPR036443">
    <property type="entry name" value="Znf_RanBP2_sf"/>
</dbReference>
<dbReference type="InterPro" id="IPR013913">
    <property type="entry name" value="Nup153_N"/>
</dbReference>
<feature type="non-terminal residue" evidence="23">
    <location>
        <position position="1414"/>
    </location>
</feature>
<evidence type="ECO:0000256" key="15">
    <source>
        <dbReference type="ARBA" id="ARBA00023242"/>
    </source>
</evidence>
<feature type="compositionally biased region" description="Polar residues" evidence="21">
    <location>
        <begin position="1273"/>
        <end position="1297"/>
    </location>
</feature>
<name>A0A851PDB8_9GALL</name>
<keyword evidence="8" id="KW-0509">mRNA transport</keyword>
<keyword evidence="24" id="KW-1185">Reference proteome</keyword>
<feature type="compositionally biased region" description="Polar residues" evidence="21">
    <location>
        <begin position="1306"/>
        <end position="1333"/>
    </location>
</feature>
<evidence type="ECO:0000256" key="6">
    <source>
        <dbReference type="ARBA" id="ARBA00022737"/>
    </source>
</evidence>
<dbReference type="PANTHER" id="PTHR23193:SF23">
    <property type="entry name" value="NUCLEAR PORE COMPLEX PROTEIN NUP153"/>
    <property type="match status" value="1"/>
</dbReference>
<dbReference type="SMART" id="SM00547">
    <property type="entry name" value="ZnF_RBZ"/>
    <property type="match status" value="4"/>
</dbReference>
<dbReference type="Pfam" id="PF10599">
    <property type="entry name" value="Nup_retrotrp_bd"/>
    <property type="match status" value="1"/>
</dbReference>
<feature type="domain" description="RanBP2-type" evidence="22">
    <location>
        <begin position="745"/>
        <end position="774"/>
    </location>
</feature>
<dbReference type="GO" id="GO:0031965">
    <property type="term" value="C:nuclear membrane"/>
    <property type="evidence" value="ECO:0007669"/>
    <property type="project" value="UniProtKB-SubCell"/>
</dbReference>
<proteinExistence type="inferred from homology"/>
<feature type="domain" description="RanBP2-type" evidence="22">
    <location>
        <begin position="803"/>
        <end position="832"/>
    </location>
</feature>
<keyword evidence="10" id="KW-0653">Protein transport</keyword>
<evidence type="ECO:0000256" key="16">
    <source>
        <dbReference type="ARBA" id="ARBA00060842"/>
    </source>
</evidence>
<dbReference type="Gene3D" id="4.10.1060.10">
    <property type="entry name" value="Zinc finger, RanBP2-type"/>
    <property type="match status" value="3"/>
</dbReference>
<organism evidence="23 24">
    <name type="scientific">Penelope pileata</name>
    <dbReference type="NCBI Taxonomy" id="1118817"/>
    <lineage>
        <taxon>Eukaryota</taxon>
        <taxon>Metazoa</taxon>
        <taxon>Chordata</taxon>
        <taxon>Craniata</taxon>
        <taxon>Vertebrata</taxon>
        <taxon>Euteleostomi</taxon>
        <taxon>Archelosauria</taxon>
        <taxon>Archosauria</taxon>
        <taxon>Dinosauria</taxon>
        <taxon>Saurischia</taxon>
        <taxon>Theropoda</taxon>
        <taxon>Coelurosauria</taxon>
        <taxon>Aves</taxon>
        <taxon>Neognathae</taxon>
        <taxon>Galloanserae</taxon>
        <taxon>Galliformes</taxon>
        <taxon>Cracidae</taxon>
        <taxon>Penelope</taxon>
    </lineage>
</organism>
<dbReference type="GO" id="GO:0005643">
    <property type="term" value="C:nuclear pore"/>
    <property type="evidence" value="ECO:0007669"/>
    <property type="project" value="UniProtKB-SubCell"/>
</dbReference>
<dbReference type="GO" id="GO:0051028">
    <property type="term" value="P:mRNA transport"/>
    <property type="evidence" value="ECO:0007669"/>
    <property type="project" value="UniProtKB-KW"/>
</dbReference>
<feature type="region of interest" description="Disordered" evidence="21">
    <location>
        <begin position="1260"/>
        <end position="1334"/>
    </location>
</feature>
<evidence type="ECO:0000256" key="7">
    <source>
        <dbReference type="ARBA" id="ARBA00022771"/>
    </source>
</evidence>
<feature type="compositionally biased region" description="Polar residues" evidence="21">
    <location>
        <begin position="141"/>
        <end position="150"/>
    </location>
</feature>